<dbReference type="EC" id="7.2.2.10" evidence="17"/>
<dbReference type="SUPFAM" id="SSF81665">
    <property type="entry name" value="Calcium ATPase, transmembrane domain M"/>
    <property type="match status" value="1"/>
</dbReference>
<evidence type="ECO:0000256" key="15">
    <source>
        <dbReference type="ARBA" id="ARBA00023136"/>
    </source>
</evidence>
<keyword evidence="7 17" id="KW-0547">Nucleotide-binding</keyword>
<dbReference type="Gene3D" id="3.40.50.1000">
    <property type="entry name" value="HAD superfamily/HAD-like"/>
    <property type="match status" value="1"/>
</dbReference>
<dbReference type="FunFam" id="1.20.1110.10:FF:000039">
    <property type="entry name" value="Calcium-transporting ATPase"/>
    <property type="match status" value="1"/>
</dbReference>
<comment type="function">
    <text evidence="17">Catalyzes the hydrolysis of ATP coupled with the transport of calcium.</text>
</comment>
<keyword evidence="8 17" id="KW-0106">Calcium</keyword>
<keyword evidence="12" id="KW-1278">Translocase</keyword>
<dbReference type="SFLD" id="SFLDG00002">
    <property type="entry name" value="C1.7:_P-type_atpase_like"/>
    <property type="match status" value="1"/>
</dbReference>
<dbReference type="FunFam" id="3.40.1110.10:FF:000013">
    <property type="entry name" value="Calcium-transporting ATPase"/>
    <property type="match status" value="1"/>
</dbReference>
<dbReference type="GO" id="GO:0005524">
    <property type="term" value="F:ATP binding"/>
    <property type="evidence" value="ECO:0007669"/>
    <property type="project" value="UniProtKB-KW"/>
</dbReference>
<dbReference type="SFLD" id="SFLDF00027">
    <property type="entry name" value="p-type_atpase"/>
    <property type="match status" value="1"/>
</dbReference>
<protein>
    <recommendedName>
        <fullName evidence="17">Calcium-transporting ATPase</fullName>
        <ecNumber evidence="17">7.2.2.10</ecNumber>
    </recommendedName>
</protein>
<dbReference type="PRINTS" id="PR00120">
    <property type="entry name" value="HATPASE"/>
</dbReference>
<dbReference type="EMBL" id="LFYR01002228">
    <property type="protein sequence ID" value="KMZ55946.1"/>
    <property type="molecule type" value="Genomic_DNA"/>
</dbReference>
<dbReference type="InterPro" id="IPR023298">
    <property type="entry name" value="ATPase_P-typ_TM_dom_sf"/>
</dbReference>
<evidence type="ECO:0000256" key="14">
    <source>
        <dbReference type="ARBA" id="ARBA00023065"/>
    </source>
</evidence>
<dbReference type="OMA" id="MWIAFND"/>
<dbReference type="Proteomes" id="UP000036987">
    <property type="component" value="Unassembled WGS sequence"/>
</dbReference>
<comment type="caution">
    <text evidence="17">Lacks conserved residue(s) required for the propagation of feature annotation.</text>
</comment>
<dbReference type="InterPro" id="IPR008250">
    <property type="entry name" value="ATPase_P-typ_transduc_dom_A_sf"/>
</dbReference>
<evidence type="ECO:0000256" key="12">
    <source>
        <dbReference type="ARBA" id="ARBA00022967"/>
    </source>
</evidence>
<feature type="transmembrane region" description="Helical" evidence="17">
    <location>
        <begin position="1036"/>
        <end position="1057"/>
    </location>
</feature>
<dbReference type="Pfam" id="PF00689">
    <property type="entry name" value="Cation_ATPase_C"/>
    <property type="match status" value="1"/>
</dbReference>
<dbReference type="GO" id="GO:0005516">
    <property type="term" value="F:calmodulin binding"/>
    <property type="evidence" value="ECO:0007669"/>
    <property type="project" value="UniProtKB-KW"/>
</dbReference>
<dbReference type="NCBIfam" id="TIGR01517">
    <property type="entry name" value="ATPase-IIB_Ca"/>
    <property type="match status" value="1"/>
</dbReference>
<evidence type="ECO:0000256" key="5">
    <source>
        <dbReference type="ARBA" id="ARBA00022692"/>
    </source>
</evidence>
<dbReference type="Pfam" id="PF00690">
    <property type="entry name" value="Cation_ATPase_N"/>
    <property type="match status" value="1"/>
</dbReference>
<dbReference type="GO" id="GO:0005388">
    <property type="term" value="F:P-type calcium transporter activity"/>
    <property type="evidence" value="ECO:0000318"/>
    <property type="project" value="GO_Central"/>
</dbReference>
<dbReference type="InterPro" id="IPR024750">
    <property type="entry name" value="Ca_ATPase_N_dom"/>
</dbReference>
<keyword evidence="11" id="KW-0112">Calmodulin-binding</keyword>
<keyword evidence="6" id="KW-0479">Metal-binding</keyword>
<feature type="domain" description="Cation-transporting P-type ATPase N-terminal" evidence="19">
    <location>
        <begin position="148"/>
        <end position="219"/>
    </location>
</feature>
<dbReference type="Gene3D" id="1.20.5.170">
    <property type="match status" value="1"/>
</dbReference>
<dbReference type="PROSITE" id="PS00154">
    <property type="entry name" value="ATPASE_E1_E2"/>
    <property type="match status" value="1"/>
</dbReference>
<accession>A0A0K9NGP3</accession>
<comment type="catalytic activity">
    <reaction evidence="16 17">
        <text>Ca(2+)(in) + ATP + H2O = Ca(2+)(out) + ADP + phosphate + H(+)</text>
        <dbReference type="Rhea" id="RHEA:18105"/>
        <dbReference type="ChEBI" id="CHEBI:15377"/>
        <dbReference type="ChEBI" id="CHEBI:15378"/>
        <dbReference type="ChEBI" id="CHEBI:29108"/>
        <dbReference type="ChEBI" id="CHEBI:30616"/>
        <dbReference type="ChEBI" id="CHEBI:43474"/>
        <dbReference type="ChEBI" id="CHEBI:456216"/>
        <dbReference type="EC" id="7.2.2.10"/>
    </reaction>
</comment>
<dbReference type="PRINTS" id="PR00119">
    <property type="entry name" value="CATATPASE"/>
</dbReference>
<comment type="subcellular location">
    <subcellularLocation>
        <location evidence="1">Endomembrane system</location>
        <topology evidence="1">Multi-pass membrane protein</topology>
    </subcellularLocation>
    <subcellularLocation>
        <location evidence="17">Membrane</location>
        <topology evidence="17">Multi-pass membrane protein</topology>
    </subcellularLocation>
</comment>
<evidence type="ECO:0000313" key="21">
    <source>
        <dbReference type="Proteomes" id="UP000036987"/>
    </source>
</evidence>
<evidence type="ECO:0000256" key="9">
    <source>
        <dbReference type="ARBA" id="ARBA00022840"/>
    </source>
</evidence>
<dbReference type="InterPro" id="IPR006068">
    <property type="entry name" value="ATPase_P-typ_cation-transptr_C"/>
</dbReference>
<dbReference type="FunFam" id="3.40.50.1000:FF:000011">
    <property type="entry name" value="Calcium-transporting ATPase"/>
    <property type="match status" value="1"/>
</dbReference>
<keyword evidence="10" id="KW-0460">Magnesium</keyword>
<keyword evidence="13 17" id="KW-1133">Transmembrane helix</keyword>
<feature type="transmembrane region" description="Helical" evidence="17">
    <location>
        <begin position="381"/>
        <end position="405"/>
    </location>
</feature>
<dbReference type="InterPro" id="IPR004014">
    <property type="entry name" value="ATPase_P-typ_cation-transptr_N"/>
</dbReference>
<dbReference type="SFLD" id="SFLDS00003">
    <property type="entry name" value="Haloacid_Dehalogenase"/>
    <property type="match status" value="1"/>
</dbReference>
<name>A0A0K9NGP3_ZOSMR</name>
<keyword evidence="14 17" id="KW-0406">Ion transport</keyword>
<dbReference type="GO" id="GO:0016887">
    <property type="term" value="F:ATP hydrolysis activity"/>
    <property type="evidence" value="ECO:0007669"/>
    <property type="project" value="InterPro"/>
</dbReference>
<keyword evidence="15 17" id="KW-0472">Membrane</keyword>
<feature type="transmembrane region" description="Helical" evidence="17">
    <location>
        <begin position="435"/>
        <end position="461"/>
    </location>
</feature>
<evidence type="ECO:0000256" key="1">
    <source>
        <dbReference type="ARBA" id="ARBA00004127"/>
    </source>
</evidence>
<dbReference type="InterPro" id="IPR023299">
    <property type="entry name" value="ATPase_P-typ_cyto_dom_N"/>
</dbReference>
<dbReference type="InterPro" id="IPR036412">
    <property type="entry name" value="HAD-like_sf"/>
</dbReference>
<dbReference type="SMART" id="SM00831">
    <property type="entry name" value="Cation_ATPase_N"/>
    <property type="match status" value="1"/>
</dbReference>
<dbReference type="PANTHER" id="PTHR24093">
    <property type="entry name" value="CATION TRANSPORTING ATPASE"/>
    <property type="match status" value="1"/>
</dbReference>
<dbReference type="GO" id="GO:0046872">
    <property type="term" value="F:metal ion binding"/>
    <property type="evidence" value="ECO:0007669"/>
    <property type="project" value="UniProtKB-KW"/>
</dbReference>
<proteinExistence type="inferred from homology"/>
<evidence type="ECO:0000256" key="18">
    <source>
        <dbReference type="SAM" id="MobiDB-lite"/>
    </source>
</evidence>
<dbReference type="InterPro" id="IPR044492">
    <property type="entry name" value="P_typ_ATPase_HD_dom"/>
</dbReference>
<keyword evidence="21" id="KW-1185">Reference proteome</keyword>
<evidence type="ECO:0000256" key="2">
    <source>
        <dbReference type="ARBA" id="ARBA00006124"/>
    </source>
</evidence>
<evidence type="ECO:0000313" key="20">
    <source>
        <dbReference type="EMBL" id="KMZ55946.1"/>
    </source>
</evidence>
<dbReference type="Pfam" id="PF12515">
    <property type="entry name" value="CaATP_NAI"/>
    <property type="match status" value="1"/>
</dbReference>
<evidence type="ECO:0000256" key="16">
    <source>
        <dbReference type="ARBA" id="ARBA00048694"/>
    </source>
</evidence>
<dbReference type="SUPFAM" id="SSF81653">
    <property type="entry name" value="Calcium ATPase, transduction domain A"/>
    <property type="match status" value="1"/>
</dbReference>
<dbReference type="GO" id="GO:0012505">
    <property type="term" value="C:endomembrane system"/>
    <property type="evidence" value="ECO:0007669"/>
    <property type="project" value="UniProtKB-SubCell"/>
</dbReference>
<evidence type="ECO:0000256" key="3">
    <source>
        <dbReference type="ARBA" id="ARBA00022448"/>
    </source>
</evidence>
<keyword evidence="3 17" id="KW-0813">Transport</keyword>
<evidence type="ECO:0000256" key="13">
    <source>
        <dbReference type="ARBA" id="ARBA00022989"/>
    </source>
</evidence>
<evidence type="ECO:0000256" key="11">
    <source>
        <dbReference type="ARBA" id="ARBA00022860"/>
    </source>
</evidence>
<evidence type="ECO:0000256" key="17">
    <source>
        <dbReference type="RuleBase" id="RU361146"/>
    </source>
</evidence>
<dbReference type="Gene3D" id="3.40.1110.10">
    <property type="entry name" value="Calcium-transporting ATPase, cytoplasmic domain N"/>
    <property type="match status" value="1"/>
</dbReference>
<dbReference type="InterPro" id="IPR001757">
    <property type="entry name" value="P_typ_ATPase"/>
</dbReference>
<organism evidence="20 21">
    <name type="scientific">Zostera marina</name>
    <name type="common">Eelgrass</name>
    <dbReference type="NCBI Taxonomy" id="29655"/>
    <lineage>
        <taxon>Eukaryota</taxon>
        <taxon>Viridiplantae</taxon>
        <taxon>Streptophyta</taxon>
        <taxon>Embryophyta</taxon>
        <taxon>Tracheophyta</taxon>
        <taxon>Spermatophyta</taxon>
        <taxon>Magnoliopsida</taxon>
        <taxon>Liliopsida</taxon>
        <taxon>Zosteraceae</taxon>
        <taxon>Zostera</taxon>
    </lineage>
</organism>
<dbReference type="InterPro" id="IPR059000">
    <property type="entry name" value="ATPase_P-type_domA"/>
</dbReference>
<feature type="region of interest" description="Disordered" evidence="18">
    <location>
        <begin position="1"/>
        <end position="50"/>
    </location>
</feature>
<dbReference type="FunFam" id="1.20.1110.10:FF:000097">
    <property type="entry name" value="Calcium-transporting ATPase 9 plasma membrane-type"/>
    <property type="match status" value="1"/>
</dbReference>
<feature type="transmembrane region" description="Helical" evidence="17">
    <location>
        <begin position="231"/>
        <end position="250"/>
    </location>
</feature>
<evidence type="ECO:0000259" key="19">
    <source>
        <dbReference type="SMART" id="SM00831"/>
    </source>
</evidence>
<dbReference type="InterPro" id="IPR006408">
    <property type="entry name" value="P-type_ATPase_IIB"/>
</dbReference>
<feature type="transmembrane region" description="Helical" evidence="17">
    <location>
        <begin position="1004"/>
        <end position="1024"/>
    </location>
</feature>
<evidence type="ECO:0000256" key="10">
    <source>
        <dbReference type="ARBA" id="ARBA00022842"/>
    </source>
</evidence>
<feature type="compositionally biased region" description="Polar residues" evidence="18">
    <location>
        <begin position="1"/>
        <end position="14"/>
    </location>
</feature>
<dbReference type="Pfam" id="PF00122">
    <property type="entry name" value="E1-E2_ATPase"/>
    <property type="match status" value="1"/>
</dbReference>
<dbReference type="Gene3D" id="2.70.150.10">
    <property type="entry name" value="Calcium-transporting ATPase, cytoplasmic transduction domain A"/>
    <property type="match status" value="1"/>
</dbReference>
<dbReference type="GO" id="GO:0005886">
    <property type="term" value="C:plasma membrane"/>
    <property type="evidence" value="ECO:0000318"/>
    <property type="project" value="GO_Central"/>
</dbReference>
<dbReference type="FunFam" id="1.20.1110.10:FF:000036">
    <property type="entry name" value="Calcium-transporting ATPase"/>
    <property type="match status" value="1"/>
</dbReference>
<dbReference type="Pfam" id="PF13246">
    <property type="entry name" value="Cation_ATPase"/>
    <property type="match status" value="1"/>
</dbReference>
<dbReference type="SUPFAM" id="SSF56784">
    <property type="entry name" value="HAD-like"/>
    <property type="match status" value="1"/>
</dbReference>
<dbReference type="Gene3D" id="1.20.1110.10">
    <property type="entry name" value="Calcium-transporting ATPase, transmembrane domain"/>
    <property type="match status" value="1"/>
</dbReference>
<dbReference type="NCBIfam" id="TIGR01494">
    <property type="entry name" value="ATPase_P-type"/>
    <property type="match status" value="2"/>
</dbReference>
<feature type="transmembrane region" description="Helical" evidence="17">
    <location>
        <begin position="194"/>
        <end position="219"/>
    </location>
</feature>
<evidence type="ECO:0000256" key="8">
    <source>
        <dbReference type="ARBA" id="ARBA00022837"/>
    </source>
</evidence>
<evidence type="ECO:0000256" key="4">
    <source>
        <dbReference type="ARBA" id="ARBA00022568"/>
    </source>
</evidence>
<dbReference type="OrthoDB" id="3352408at2759"/>
<reference evidence="21" key="1">
    <citation type="journal article" date="2016" name="Nature">
        <title>The genome of the seagrass Zostera marina reveals angiosperm adaptation to the sea.</title>
        <authorList>
            <person name="Olsen J.L."/>
            <person name="Rouze P."/>
            <person name="Verhelst B."/>
            <person name="Lin Y.-C."/>
            <person name="Bayer T."/>
            <person name="Collen J."/>
            <person name="Dattolo E."/>
            <person name="De Paoli E."/>
            <person name="Dittami S."/>
            <person name="Maumus F."/>
            <person name="Michel G."/>
            <person name="Kersting A."/>
            <person name="Lauritano C."/>
            <person name="Lohaus R."/>
            <person name="Toepel M."/>
            <person name="Tonon T."/>
            <person name="Vanneste K."/>
            <person name="Amirebrahimi M."/>
            <person name="Brakel J."/>
            <person name="Bostroem C."/>
            <person name="Chovatia M."/>
            <person name="Grimwood J."/>
            <person name="Jenkins J.W."/>
            <person name="Jueterbock A."/>
            <person name="Mraz A."/>
            <person name="Stam W.T."/>
            <person name="Tice H."/>
            <person name="Bornberg-Bauer E."/>
            <person name="Green P.J."/>
            <person name="Pearson G.A."/>
            <person name="Procaccini G."/>
            <person name="Duarte C.M."/>
            <person name="Schmutz J."/>
            <person name="Reusch T.B.H."/>
            <person name="Van de Peer Y."/>
        </authorList>
    </citation>
    <scope>NUCLEOTIDE SEQUENCE [LARGE SCALE GENOMIC DNA]</scope>
    <source>
        <strain evidence="21">cv. Finnish</strain>
    </source>
</reference>
<dbReference type="FunFam" id="1.20.5.170:FF:000029">
    <property type="entry name" value="Calcium-transporting ATPase"/>
    <property type="match status" value="1"/>
</dbReference>
<keyword evidence="4 17" id="KW-0109">Calcium transport</keyword>
<comment type="similarity">
    <text evidence="2 17">Belongs to the cation transport ATPase (P-type) (TC 3.A.3) family. Type IIB subfamily.</text>
</comment>
<comment type="caution">
    <text evidence="20">The sequence shown here is derived from an EMBL/GenBank/DDBJ whole genome shotgun (WGS) entry which is preliminary data.</text>
</comment>
<keyword evidence="9 17" id="KW-0067">ATP-binding</keyword>
<evidence type="ECO:0000256" key="6">
    <source>
        <dbReference type="ARBA" id="ARBA00022723"/>
    </source>
</evidence>
<gene>
    <name evidence="20" type="ORF">ZOSMA_9G00490</name>
</gene>
<dbReference type="STRING" id="29655.A0A0K9NGP3"/>
<keyword evidence="5 17" id="KW-0812">Transmembrane</keyword>
<dbReference type="SUPFAM" id="SSF81660">
    <property type="entry name" value="Metal cation-transporting ATPase, ATP-binding domain N"/>
    <property type="match status" value="1"/>
</dbReference>
<dbReference type="InterPro" id="IPR023214">
    <property type="entry name" value="HAD_sf"/>
</dbReference>
<dbReference type="PANTHER" id="PTHR24093:SF369">
    <property type="entry name" value="CALCIUM-TRANSPORTING ATPASE"/>
    <property type="match status" value="1"/>
</dbReference>
<dbReference type="InterPro" id="IPR018303">
    <property type="entry name" value="ATPase_P-typ_P_site"/>
</dbReference>
<dbReference type="CDD" id="cd02081">
    <property type="entry name" value="P-type_ATPase_Ca_PMCA-like"/>
    <property type="match status" value="1"/>
</dbReference>
<dbReference type="AlphaFoldDB" id="A0A0K9NGP3"/>
<sequence>MEHRQQWGNSSPNHQRLYDEESAGCAAGDGTGAGASSSDNPFDIPSKNVPPERLKRWRQAALVLNASRRFRYTLDLKKEEEREQMRRKIRAKVQVIRAALLFKEAGENVKPGTPKIPSAPPVGYGISAEKLTALTRDHDLLSLQEHGGINGLSNLLKTNLEMGINGDDLDVAGRRNAFGANTYPRKKGRSFWTFLWEAWQDLTLIILMIAAALSLGLGIKTEGLKEGWYDGGSIAFAVLLVIFVTAISDYRQSLQFQNLNEEKRNIHMEVIRDGRRVNVSIFDIVIGDIIPLKIGDQVPSDGVLISGHSLSIDESSMTGESKLCHKDHKMPFLMSGCKVADGYGVMLVTAVGINTEWGLLMTSISEDTGEETPLQVRLNGVATFIGIVGLSVAAAVLAVLLARYFTGHTQNADGTTQFIKGQTSFKNAFNGAIKILTVAVTIVVVAVPEGLPLAVTLTLAYSMRKMMADKALVRRLSACETMGSATTICSDKTGTLTLNQMTVVEACVGGQKLDPIDNSQQLSSVLLSLLNEGIAQNTTGNVFKPENGGSIEVSGSPTEKAILSWGVKMGMVFADLRKSSSILHAFPFNSEKKRGGVAVKVDSEVHLHWKGAAEIVLASCSSWFDQDGAIQPLNEDKVSQFKKSINDMAEQSLRCIAFGYRSYDIEIVPDEDQIDQWVLPEDNLVLLGIVGLKDPCRPGVKSAVEICKVAGVEVRMVTGDNIQTAKAIALECGILDSKDSATEPTIIEGRVFRAFSDKEREEIAPKISVMGRSSPNDKLLLVQALRKKGHIVAVTGDGTNDAPALHEADIGLAMGIQGTEVAKESSDIIILDDNFASVVKVVRWGRSVYANIQKFIQFQLTVNVAALIINVVAAVSSGNVPLNAVQLLWVNLIMDTLGALALATEPPTDHLMHRPPVGRREPLITNIMWRNLVVQALYQVIVLLILNFDGKNLLRLKNETEEHADLVKNTFIFNTFVLCQIFNEFNARKPDQMNVFSGITKNHLFMGIIGVTAVLQVLIIEFLGKFATTVRLNWRLWLVSIAISFVSWPLAIIGKLIPVPTRPFGEYFKNKSWRQDFSQAGEVAAINN</sequence>
<evidence type="ECO:0000256" key="7">
    <source>
        <dbReference type="ARBA" id="ARBA00022741"/>
    </source>
</evidence>
<dbReference type="FunFam" id="2.70.150.10:FF:000006">
    <property type="entry name" value="Calcium-transporting ATPase"/>
    <property type="match status" value="1"/>
</dbReference>